<accession>A0AAV2FWS8</accession>
<feature type="domain" description="CCHC-type" evidence="3">
    <location>
        <begin position="80"/>
        <end position="94"/>
    </location>
</feature>
<feature type="compositionally biased region" description="Polar residues" evidence="2">
    <location>
        <begin position="185"/>
        <end position="194"/>
    </location>
</feature>
<dbReference type="GO" id="GO:0003676">
    <property type="term" value="F:nucleic acid binding"/>
    <property type="evidence" value="ECO:0007669"/>
    <property type="project" value="InterPro"/>
</dbReference>
<feature type="compositionally biased region" description="Basic and acidic residues" evidence="2">
    <location>
        <begin position="219"/>
        <end position="231"/>
    </location>
</feature>
<dbReference type="SUPFAM" id="SSF57756">
    <property type="entry name" value="Retrovirus zinc finger-like domains"/>
    <property type="match status" value="1"/>
</dbReference>
<feature type="compositionally biased region" description="Polar residues" evidence="2">
    <location>
        <begin position="265"/>
        <end position="279"/>
    </location>
</feature>
<dbReference type="InterPro" id="IPR001878">
    <property type="entry name" value="Znf_CCHC"/>
</dbReference>
<dbReference type="PANTHER" id="PTHR31286:SF99">
    <property type="entry name" value="DUF4283 DOMAIN-CONTAINING PROTEIN"/>
    <property type="match status" value="1"/>
</dbReference>
<feature type="region of interest" description="Disordered" evidence="2">
    <location>
        <begin position="136"/>
        <end position="166"/>
    </location>
</feature>
<feature type="compositionally biased region" description="Low complexity" evidence="2">
    <location>
        <begin position="251"/>
        <end position="264"/>
    </location>
</feature>
<gene>
    <name evidence="4" type="ORF">LTRI10_LOCUS42129</name>
</gene>
<evidence type="ECO:0000313" key="4">
    <source>
        <dbReference type="EMBL" id="CAL1402103.1"/>
    </source>
</evidence>
<evidence type="ECO:0000313" key="5">
    <source>
        <dbReference type="Proteomes" id="UP001497516"/>
    </source>
</evidence>
<dbReference type="PROSITE" id="PS50158">
    <property type="entry name" value="ZF_CCHC"/>
    <property type="match status" value="1"/>
</dbReference>
<feature type="compositionally biased region" description="Basic residues" evidence="2">
    <location>
        <begin position="340"/>
        <end position="350"/>
    </location>
</feature>
<dbReference type="GO" id="GO:0008270">
    <property type="term" value="F:zinc ion binding"/>
    <property type="evidence" value="ECO:0007669"/>
    <property type="project" value="UniProtKB-KW"/>
</dbReference>
<name>A0AAV2FWS8_9ROSI</name>
<keyword evidence="1" id="KW-0479">Metal-binding</keyword>
<evidence type="ECO:0000259" key="3">
    <source>
        <dbReference type="PROSITE" id="PS50158"/>
    </source>
</evidence>
<sequence length="429" mass="46189">MIVWVQLPALKVHFYHREILTSLGNLIGRTIKLDYHTINRQRRKFARLAVEIDMSKPLVPRIFLDDQWQKVVYENLPTACFECGKVGHKSDDCPLLRPAIPSVQLFGAGEQNPASPVTVGKEDQPGFGPWMLVSKKSRRKSRDTAKKGKAELFMENGSQGQAYKNEKGGAKIKEGDVLPSASVIAMNQPSQRTQGQERKGGNNKMGRDSSSTTGKGAPKGKEIMRAEKEMSKGLLGPGPVKGPGNFGSNGKASSSDASKASSSAQGPTSPKAVSSQTDPLATPQDDGPVAVNEAGPNTKPPAHLVVGSNGTKMQIISFPSSPKRNRQSESKSPSAAERTRNKKYSRRQAKKSSPVKLQASKALQVWSPVKDRKVKAKARMASLTLQEINAWTGAMDKAEAELKLSDTRVAPTEESAPVDGPAFAPASTV</sequence>
<keyword evidence="5" id="KW-1185">Reference proteome</keyword>
<keyword evidence="1" id="KW-0862">Zinc</keyword>
<feature type="compositionally biased region" description="Gly residues" evidence="2">
    <location>
        <begin position="235"/>
        <end position="247"/>
    </location>
</feature>
<dbReference type="EMBL" id="OZ034820">
    <property type="protein sequence ID" value="CAL1402103.1"/>
    <property type="molecule type" value="Genomic_DNA"/>
</dbReference>
<protein>
    <recommendedName>
        <fullName evidence="3">CCHC-type domain-containing protein</fullName>
    </recommendedName>
</protein>
<dbReference type="SMART" id="SM00343">
    <property type="entry name" value="ZnF_C2HC"/>
    <property type="match status" value="1"/>
</dbReference>
<proteinExistence type="predicted"/>
<dbReference type="InterPro" id="IPR040256">
    <property type="entry name" value="At4g02000-like"/>
</dbReference>
<feature type="compositionally biased region" description="Polar residues" evidence="2">
    <location>
        <begin position="308"/>
        <end position="322"/>
    </location>
</feature>
<evidence type="ECO:0000256" key="2">
    <source>
        <dbReference type="SAM" id="MobiDB-lite"/>
    </source>
</evidence>
<feature type="compositionally biased region" description="Basic and acidic residues" evidence="2">
    <location>
        <begin position="142"/>
        <end position="152"/>
    </location>
</feature>
<dbReference type="PANTHER" id="PTHR31286">
    <property type="entry name" value="GLYCINE-RICH CELL WALL STRUCTURAL PROTEIN 1.8-LIKE"/>
    <property type="match status" value="1"/>
</dbReference>
<dbReference type="Pfam" id="PF00098">
    <property type="entry name" value="zf-CCHC"/>
    <property type="match status" value="1"/>
</dbReference>
<feature type="region of interest" description="Disordered" evidence="2">
    <location>
        <begin position="112"/>
        <end position="131"/>
    </location>
</feature>
<dbReference type="InterPro" id="IPR036875">
    <property type="entry name" value="Znf_CCHC_sf"/>
</dbReference>
<reference evidence="4 5" key="1">
    <citation type="submission" date="2024-04" db="EMBL/GenBank/DDBJ databases">
        <authorList>
            <person name="Fracassetti M."/>
        </authorList>
    </citation>
    <scope>NUCLEOTIDE SEQUENCE [LARGE SCALE GENOMIC DNA]</scope>
</reference>
<keyword evidence="1" id="KW-0863">Zinc-finger</keyword>
<dbReference type="AlphaFoldDB" id="A0AAV2FWS8"/>
<evidence type="ECO:0000256" key="1">
    <source>
        <dbReference type="PROSITE-ProRule" id="PRU00047"/>
    </source>
</evidence>
<organism evidence="4 5">
    <name type="scientific">Linum trigynum</name>
    <dbReference type="NCBI Taxonomy" id="586398"/>
    <lineage>
        <taxon>Eukaryota</taxon>
        <taxon>Viridiplantae</taxon>
        <taxon>Streptophyta</taxon>
        <taxon>Embryophyta</taxon>
        <taxon>Tracheophyta</taxon>
        <taxon>Spermatophyta</taxon>
        <taxon>Magnoliopsida</taxon>
        <taxon>eudicotyledons</taxon>
        <taxon>Gunneridae</taxon>
        <taxon>Pentapetalae</taxon>
        <taxon>rosids</taxon>
        <taxon>fabids</taxon>
        <taxon>Malpighiales</taxon>
        <taxon>Linaceae</taxon>
        <taxon>Linum</taxon>
    </lineage>
</organism>
<feature type="region of interest" description="Disordered" evidence="2">
    <location>
        <begin position="185"/>
        <end position="361"/>
    </location>
</feature>
<feature type="region of interest" description="Disordered" evidence="2">
    <location>
        <begin position="407"/>
        <end position="429"/>
    </location>
</feature>
<dbReference type="Proteomes" id="UP001497516">
    <property type="component" value="Chromosome 7"/>
</dbReference>